<dbReference type="PROSITE" id="PS50181">
    <property type="entry name" value="FBOX"/>
    <property type="match status" value="1"/>
</dbReference>
<gene>
    <name evidence="2" type="ORF">FB45DRAFT_859766</name>
</gene>
<reference evidence="2" key="1">
    <citation type="submission" date="2023-03" db="EMBL/GenBank/DDBJ databases">
        <title>Massive genome expansion in bonnet fungi (Mycena s.s.) driven by repeated elements and novel gene families across ecological guilds.</title>
        <authorList>
            <consortium name="Lawrence Berkeley National Laboratory"/>
            <person name="Harder C.B."/>
            <person name="Miyauchi S."/>
            <person name="Viragh M."/>
            <person name="Kuo A."/>
            <person name="Thoen E."/>
            <person name="Andreopoulos B."/>
            <person name="Lu D."/>
            <person name="Skrede I."/>
            <person name="Drula E."/>
            <person name="Henrissat B."/>
            <person name="Morin E."/>
            <person name="Kohler A."/>
            <person name="Barry K."/>
            <person name="LaButti K."/>
            <person name="Morin E."/>
            <person name="Salamov A."/>
            <person name="Lipzen A."/>
            <person name="Mereny Z."/>
            <person name="Hegedus B."/>
            <person name="Baldrian P."/>
            <person name="Stursova M."/>
            <person name="Weitz H."/>
            <person name="Taylor A."/>
            <person name="Grigoriev I.V."/>
            <person name="Nagy L.G."/>
            <person name="Martin F."/>
            <person name="Kauserud H."/>
        </authorList>
    </citation>
    <scope>NUCLEOTIDE SEQUENCE</scope>
    <source>
        <strain evidence="2">9284</strain>
    </source>
</reference>
<dbReference type="InterPro" id="IPR032675">
    <property type="entry name" value="LRR_dom_sf"/>
</dbReference>
<evidence type="ECO:0000313" key="3">
    <source>
        <dbReference type="Proteomes" id="UP001221142"/>
    </source>
</evidence>
<dbReference type="EMBL" id="JARKIF010000001">
    <property type="protein sequence ID" value="KAJ7651157.1"/>
    <property type="molecule type" value="Genomic_DNA"/>
</dbReference>
<keyword evidence="3" id="KW-1185">Reference proteome</keyword>
<comment type="caution">
    <text evidence="2">The sequence shown here is derived from an EMBL/GenBank/DDBJ whole genome shotgun (WGS) entry which is preliminary data.</text>
</comment>
<dbReference type="SUPFAM" id="SSF52047">
    <property type="entry name" value="RNI-like"/>
    <property type="match status" value="1"/>
</dbReference>
<evidence type="ECO:0000313" key="2">
    <source>
        <dbReference type="EMBL" id="KAJ7651157.1"/>
    </source>
</evidence>
<dbReference type="AlphaFoldDB" id="A0AAD7CN83"/>
<organism evidence="2 3">
    <name type="scientific">Roridomyces roridus</name>
    <dbReference type="NCBI Taxonomy" id="1738132"/>
    <lineage>
        <taxon>Eukaryota</taxon>
        <taxon>Fungi</taxon>
        <taxon>Dikarya</taxon>
        <taxon>Basidiomycota</taxon>
        <taxon>Agaricomycotina</taxon>
        <taxon>Agaricomycetes</taxon>
        <taxon>Agaricomycetidae</taxon>
        <taxon>Agaricales</taxon>
        <taxon>Marasmiineae</taxon>
        <taxon>Mycenaceae</taxon>
        <taxon>Roridomyces</taxon>
    </lineage>
</organism>
<feature type="domain" description="F-box" evidence="1">
    <location>
        <begin position="1"/>
        <end position="46"/>
    </location>
</feature>
<sequence>MATLPLELEREIFELVAYSQPLFVPTLSLVAKRVKAWVENLLYRVVVASDPNAITYEMPCPDFRASQIKNLPPSVLRNSVRHLFLHTVPEEGAKFLLSHCENLDDLWISAAYPSLLDIAGALPLRRLSCALEDFFQAHQAAIEEPRIVRVDWTHPLFSHLTHLEIYSPPEQFHDLPAGLASLPNLTHLSLSSGIDDSLLQLAPTIFRMCGNRLRILVFSTDGIPYPHNPELAEEVRFVQINYAYMPEDWLAGALTGADFWSRAEEFVALRLTGQVELYYGSS</sequence>
<dbReference type="Gene3D" id="3.80.10.10">
    <property type="entry name" value="Ribonuclease Inhibitor"/>
    <property type="match status" value="1"/>
</dbReference>
<dbReference type="Proteomes" id="UP001221142">
    <property type="component" value="Unassembled WGS sequence"/>
</dbReference>
<dbReference type="InterPro" id="IPR001810">
    <property type="entry name" value="F-box_dom"/>
</dbReference>
<accession>A0AAD7CN83</accession>
<protein>
    <recommendedName>
        <fullName evidence="1">F-box domain-containing protein</fullName>
    </recommendedName>
</protein>
<proteinExistence type="predicted"/>
<name>A0AAD7CN83_9AGAR</name>
<evidence type="ECO:0000259" key="1">
    <source>
        <dbReference type="PROSITE" id="PS50181"/>
    </source>
</evidence>